<dbReference type="InterPro" id="IPR003789">
    <property type="entry name" value="Asn/Gln_tRNA_amidoTrase-B-like"/>
</dbReference>
<comment type="function">
    <text evidence="7 10">Allows the formation of correctly charged Asn-tRNA(Asn) or Gln-tRNA(Gln) through the transamidation of misacylated Asp-tRNA(Asn) or Glu-tRNA(Gln) in organisms which lack either or both of asparaginyl-tRNA or glutaminyl-tRNA synthetases. The reaction takes place in the presence of glutamine and ATP through an activated phospho-Asp-tRNA(Asn) or phospho-Glu-tRNA(Gln).</text>
</comment>
<dbReference type="PROSITE" id="PS01234">
    <property type="entry name" value="GATB"/>
    <property type="match status" value="1"/>
</dbReference>
<evidence type="ECO:0000256" key="1">
    <source>
        <dbReference type="ARBA" id="ARBA00005306"/>
    </source>
</evidence>
<dbReference type="SUPFAM" id="SSF89095">
    <property type="entry name" value="GatB/YqeY motif"/>
    <property type="match status" value="1"/>
</dbReference>
<evidence type="ECO:0000313" key="12">
    <source>
        <dbReference type="EMBL" id="AVQ29873.1"/>
    </source>
</evidence>
<keyword evidence="6 10" id="KW-0648">Protein biosynthesis</keyword>
<keyword evidence="13" id="KW-1185">Reference proteome</keyword>
<dbReference type="SUPFAM" id="SSF55931">
    <property type="entry name" value="Glutamine synthetase/guanido kinase"/>
    <property type="match status" value="1"/>
</dbReference>
<dbReference type="NCBIfam" id="TIGR00133">
    <property type="entry name" value="gatB"/>
    <property type="match status" value="1"/>
</dbReference>
<evidence type="ECO:0000256" key="7">
    <source>
        <dbReference type="ARBA" id="ARBA00024799"/>
    </source>
</evidence>
<comment type="catalytic activity">
    <reaction evidence="9 10">
        <text>L-glutamyl-tRNA(Gln) + L-glutamine + ATP + H2O = L-glutaminyl-tRNA(Gln) + L-glutamate + ADP + phosphate + H(+)</text>
        <dbReference type="Rhea" id="RHEA:17521"/>
        <dbReference type="Rhea" id="RHEA-COMP:9681"/>
        <dbReference type="Rhea" id="RHEA-COMP:9684"/>
        <dbReference type="ChEBI" id="CHEBI:15377"/>
        <dbReference type="ChEBI" id="CHEBI:15378"/>
        <dbReference type="ChEBI" id="CHEBI:29985"/>
        <dbReference type="ChEBI" id="CHEBI:30616"/>
        <dbReference type="ChEBI" id="CHEBI:43474"/>
        <dbReference type="ChEBI" id="CHEBI:58359"/>
        <dbReference type="ChEBI" id="CHEBI:78520"/>
        <dbReference type="ChEBI" id="CHEBI:78521"/>
        <dbReference type="ChEBI" id="CHEBI:456216"/>
    </reaction>
</comment>
<organism evidence="12 13">
    <name type="scientific">Fusobacterium varium ATCC 27725</name>
    <dbReference type="NCBI Taxonomy" id="469618"/>
    <lineage>
        <taxon>Bacteria</taxon>
        <taxon>Fusobacteriati</taxon>
        <taxon>Fusobacteriota</taxon>
        <taxon>Fusobacteriia</taxon>
        <taxon>Fusobacteriales</taxon>
        <taxon>Fusobacteriaceae</taxon>
        <taxon>Fusobacterium</taxon>
    </lineage>
</organism>
<dbReference type="InterPro" id="IPR004413">
    <property type="entry name" value="GatB"/>
</dbReference>
<dbReference type="InterPro" id="IPR014746">
    <property type="entry name" value="Gln_synth/guanido_kin_cat_dom"/>
</dbReference>
<dbReference type="EMBL" id="CP028103">
    <property type="protein sequence ID" value="AVQ29873.1"/>
    <property type="molecule type" value="Genomic_DNA"/>
</dbReference>
<keyword evidence="3 10" id="KW-0436">Ligase</keyword>
<comment type="catalytic activity">
    <reaction evidence="8 10">
        <text>L-aspartyl-tRNA(Asn) + L-glutamine + ATP + H2O = L-asparaginyl-tRNA(Asn) + L-glutamate + ADP + phosphate + 2 H(+)</text>
        <dbReference type="Rhea" id="RHEA:14513"/>
        <dbReference type="Rhea" id="RHEA-COMP:9674"/>
        <dbReference type="Rhea" id="RHEA-COMP:9677"/>
        <dbReference type="ChEBI" id="CHEBI:15377"/>
        <dbReference type="ChEBI" id="CHEBI:15378"/>
        <dbReference type="ChEBI" id="CHEBI:29985"/>
        <dbReference type="ChEBI" id="CHEBI:30616"/>
        <dbReference type="ChEBI" id="CHEBI:43474"/>
        <dbReference type="ChEBI" id="CHEBI:58359"/>
        <dbReference type="ChEBI" id="CHEBI:78515"/>
        <dbReference type="ChEBI" id="CHEBI:78516"/>
        <dbReference type="ChEBI" id="CHEBI:456216"/>
    </reaction>
</comment>
<dbReference type="Pfam" id="PF02637">
    <property type="entry name" value="GatB_Yqey"/>
    <property type="match status" value="1"/>
</dbReference>
<dbReference type="Gene3D" id="1.10.150.380">
    <property type="entry name" value="GatB domain, N-terminal subdomain"/>
    <property type="match status" value="1"/>
</dbReference>
<comment type="similarity">
    <text evidence="1 10">Belongs to the GatB/GatE family. GatB subfamily.</text>
</comment>
<evidence type="ECO:0000256" key="6">
    <source>
        <dbReference type="ARBA" id="ARBA00022917"/>
    </source>
</evidence>
<evidence type="ECO:0000256" key="5">
    <source>
        <dbReference type="ARBA" id="ARBA00022840"/>
    </source>
</evidence>
<name>A0ABM6U101_FUSVA</name>
<dbReference type="Pfam" id="PF02934">
    <property type="entry name" value="GatB_N"/>
    <property type="match status" value="1"/>
</dbReference>
<dbReference type="InterPro" id="IPR042114">
    <property type="entry name" value="GatB_C_1"/>
</dbReference>
<dbReference type="SMART" id="SM00845">
    <property type="entry name" value="GatB_Yqey"/>
    <property type="match status" value="1"/>
</dbReference>
<evidence type="ECO:0000256" key="9">
    <source>
        <dbReference type="ARBA" id="ARBA00047913"/>
    </source>
</evidence>
<protein>
    <recommendedName>
        <fullName evidence="10">Aspartyl/glutamyl-tRNA(Asn/Gln) amidotransferase subunit B</fullName>
        <shortName evidence="10">Asp/Glu-ADT subunit B</shortName>
        <ecNumber evidence="10">6.3.5.-</ecNumber>
    </recommendedName>
</protein>
<dbReference type="InterPro" id="IPR017959">
    <property type="entry name" value="Asn/Gln-tRNA_amidoTrfase_suB/E"/>
</dbReference>
<keyword evidence="4 10" id="KW-0547">Nucleotide-binding</keyword>
<dbReference type="InterPro" id="IPR023168">
    <property type="entry name" value="GatB_Yqey_C_2"/>
</dbReference>
<dbReference type="RefSeq" id="WP_005950881.1">
    <property type="nucleotide sequence ID" value="NZ_CP028103.1"/>
</dbReference>
<dbReference type="NCBIfam" id="NF004012">
    <property type="entry name" value="PRK05477.1-2"/>
    <property type="match status" value="1"/>
</dbReference>
<evidence type="ECO:0000256" key="10">
    <source>
        <dbReference type="HAMAP-Rule" id="MF_00121"/>
    </source>
</evidence>
<evidence type="ECO:0000256" key="2">
    <source>
        <dbReference type="ARBA" id="ARBA00011123"/>
    </source>
</evidence>
<dbReference type="NCBIfam" id="NF004014">
    <property type="entry name" value="PRK05477.1-4"/>
    <property type="match status" value="1"/>
</dbReference>
<dbReference type="GeneID" id="77466555"/>
<comment type="subunit">
    <text evidence="2 10">Heterotrimer of A, B and C subunits.</text>
</comment>
<dbReference type="PANTHER" id="PTHR11659">
    <property type="entry name" value="GLUTAMYL-TRNA GLN AMIDOTRANSFERASE SUBUNIT B MITOCHONDRIAL AND PROKARYOTIC PET112-RELATED"/>
    <property type="match status" value="1"/>
</dbReference>
<evidence type="ECO:0000259" key="11">
    <source>
        <dbReference type="SMART" id="SM00845"/>
    </source>
</evidence>
<proteinExistence type="inferred from homology"/>
<keyword evidence="5 10" id="KW-0067">ATP-binding</keyword>
<dbReference type="Proteomes" id="UP000241238">
    <property type="component" value="Chromosome"/>
</dbReference>
<sequence>MLREWESVIGLEVHLQLKTGTKVWCGCSADYDNADSNTHTCPICLGHPGALPKLNKKVVEYAVKAGLALNCKINNESGFDRKNYFYPDTPKNYQITQFDKSYAEKGSLEFKLNSGRMVKVGITKIQIEEDAAKSIHAEHESLINFNRASIPLIEIISEPDMRTSEEAYEYLNTLKSIIKYTGISDVSMELGSLRCDANISVMEKGSKVFGTRVEVKNLNSFKAVARAIDYEIGRQIETIENGGKIDQETRLWDEEAQTTRIMRSKEEAMDYRYFPEPDLLKLVITDEEIENIKKIMPESKADKLTRFISDYAIPEYDANILCEDIELADYFEAVVKTSNNPKLSSNWIMTEVMRNLKEKNITIDMFTISPEHLGEIIVLIEKNVISTKIAKELFEIKLTDDRAPEVIVKEKGMVQVADTGAIEAMIDEVINANPKMVEDYKNSDEGRKPRVIKGLIGQVMKLSKGKANPNMVTELMTKKLS</sequence>
<evidence type="ECO:0000256" key="4">
    <source>
        <dbReference type="ARBA" id="ARBA00022741"/>
    </source>
</evidence>
<dbReference type="InterPro" id="IPR018027">
    <property type="entry name" value="Asn/Gln_amidotransferase"/>
</dbReference>
<dbReference type="Gene3D" id="1.10.10.410">
    <property type="match status" value="1"/>
</dbReference>
<feature type="domain" description="Asn/Gln amidotransferase" evidence="11">
    <location>
        <begin position="329"/>
        <end position="480"/>
    </location>
</feature>
<accession>A0ABM6U101</accession>
<dbReference type="EC" id="6.3.5.-" evidence="10"/>
<dbReference type="InterPro" id="IPR017958">
    <property type="entry name" value="Gln-tRNA_amidoTrfase_suB_CS"/>
</dbReference>
<gene>
    <name evidence="10" type="primary">gatB</name>
    <name evidence="12" type="ORF">C4N18_01025</name>
</gene>
<evidence type="ECO:0000256" key="3">
    <source>
        <dbReference type="ARBA" id="ARBA00022598"/>
    </source>
</evidence>
<dbReference type="PANTHER" id="PTHR11659:SF0">
    <property type="entry name" value="GLUTAMYL-TRNA(GLN) AMIDOTRANSFERASE SUBUNIT B, MITOCHONDRIAL"/>
    <property type="match status" value="1"/>
</dbReference>
<dbReference type="InterPro" id="IPR006075">
    <property type="entry name" value="Asn/Gln-tRNA_Trfase_suB/E_cat"/>
</dbReference>
<evidence type="ECO:0000313" key="13">
    <source>
        <dbReference type="Proteomes" id="UP000241238"/>
    </source>
</evidence>
<reference evidence="13" key="1">
    <citation type="journal article" date="2018" name="MSphere">
        <title>Fusobacterium Genomics Using MinION and Illumina Sequencing Enables Genome Completion and Correction.</title>
        <authorList>
            <person name="Todd S.M."/>
            <person name="Settlage R.E."/>
            <person name="Lahmers K.K."/>
            <person name="Slade D.J."/>
        </authorList>
    </citation>
    <scope>NUCLEOTIDE SEQUENCE [LARGE SCALE GENOMIC DNA]</scope>
    <source>
        <strain evidence="13">ATCC 27725</strain>
    </source>
</reference>
<dbReference type="HAMAP" id="MF_00121">
    <property type="entry name" value="GatB"/>
    <property type="match status" value="1"/>
</dbReference>
<evidence type="ECO:0000256" key="8">
    <source>
        <dbReference type="ARBA" id="ARBA00047380"/>
    </source>
</evidence>